<keyword evidence="1" id="KW-1133">Transmembrane helix</keyword>
<keyword evidence="4" id="KW-1185">Reference proteome</keyword>
<feature type="transmembrane region" description="Helical" evidence="1">
    <location>
        <begin position="7"/>
        <end position="27"/>
    </location>
</feature>
<reference evidence="3 4" key="1">
    <citation type="submission" date="2019-08" db="EMBL/GenBank/DDBJ databases">
        <title>Formosa sediminis sp. nov., isolated from marine sediment.</title>
        <authorList>
            <person name="Cao W.R."/>
        </authorList>
    </citation>
    <scope>NUCLEOTIDE SEQUENCE [LARGE SCALE GENOMIC DNA]</scope>
    <source>
        <strain evidence="3 4">1494</strain>
    </source>
</reference>
<sequence length="309" mass="34178">MKLSREVKTAILVILGIVFLFFGINYLKGKNLLDSSKTFYTEFDYNALTTASPVTIKGNNVGKINKIHYVSKTGKTRVSFTVDDDLSFSKNSKIRLYELGIMEGNGLAIIPAEDNQYAKDGDILQSEVEQGLIKSLTSNFSGLSTGLDSTLKSADSLLINLNGLVEDESEDGLKHAIKELNETLSSFKTLSGSFNTLIAQNQDSLTAVISNFNSVSKNLAILSEDLKEVEISKTINTLDETLQNVNSLLADLDKGEGSIGKLLKDDELYNNLEAASKELEELLEDVKLHPKRYFRILSKKEIPYEETEN</sequence>
<dbReference type="PANTHER" id="PTHR33371:SF4">
    <property type="entry name" value="INTERMEMBRANE PHOSPHOLIPID TRANSPORT SYSTEM BINDING PROTEIN MLAD"/>
    <property type="match status" value="1"/>
</dbReference>
<dbReference type="InterPro" id="IPR003399">
    <property type="entry name" value="Mce/MlaD"/>
</dbReference>
<dbReference type="PANTHER" id="PTHR33371">
    <property type="entry name" value="INTERMEMBRANE PHOSPHOLIPID TRANSPORT SYSTEM BINDING PROTEIN MLAD-RELATED"/>
    <property type="match status" value="1"/>
</dbReference>
<feature type="domain" description="Mce/MlaD" evidence="2">
    <location>
        <begin position="44"/>
        <end position="111"/>
    </location>
</feature>
<name>A0A5D0GIV0_9FLAO</name>
<gene>
    <name evidence="3" type="ORF">FVF61_01865</name>
</gene>
<dbReference type="EMBL" id="VSFC01000012">
    <property type="protein sequence ID" value="TYA58918.1"/>
    <property type="molecule type" value="Genomic_DNA"/>
</dbReference>
<keyword evidence="1" id="KW-0472">Membrane</keyword>
<dbReference type="Pfam" id="PF02470">
    <property type="entry name" value="MlaD"/>
    <property type="match status" value="1"/>
</dbReference>
<evidence type="ECO:0000313" key="4">
    <source>
        <dbReference type="Proteomes" id="UP000324550"/>
    </source>
</evidence>
<dbReference type="OrthoDB" id="9769132at2"/>
<keyword evidence="1" id="KW-0812">Transmembrane</keyword>
<protein>
    <submittedName>
        <fullName evidence="3">MCE family protein</fullName>
    </submittedName>
</protein>
<proteinExistence type="predicted"/>
<dbReference type="AlphaFoldDB" id="A0A5D0GIV0"/>
<organism evidence="3 4">
    <name type="scientific">Formosa maritima</name>
    <dbReference type="NCBI Taxonomy" id="2592046"/>
    <lineage>
        <taxon>Bacteria</taxon>
        <taxon>Pseudomonadati</taxon>
        <taxon>Bacteroidota</taxon>
        <taxon>Flavobacteriia</taxon>
        <taxon>Flavobacteriales</taxon>
        <taxon>Flavobacteriaceae</taxon>
        <taxon>Formosa</taxon>
    </lineage>
</organism>
<evidence type="ECO:0000259" key="2">
    <source>
        <dbReference type="Pfam" id="PF02470"/>
    </source>
</evidence>
<evidence type="ECO:0000313" key="3">
    <source>
        <dbReference type="EMBL" id="TYA58918.1"/>
    </source>
</evidence>
<dbReference type="RefSeq" id="WP_148452663.1">
    <property type="nucleotide sequence ID" value="NZ_VSFC01000012.1"/>
</dbReference>
<dbReference type="Proteomes" id="UP000324550">
    <property type="component" value="Unassembled WGS sequence"/>
</dbReference>
<evidence type="ECO:0000256" key="1">
    <source>
        <dbReference type="SAM" id="Phobius"/>
    </source>
</evidence>
<dbReference type="InterPro" id="IPR052336">
    <property type="entry name" value="MlaD_Phospholipid_Transporter"/>
</dbReference>
<accession>A0A5D0GIV0</accession>
<comment type="caution">
    <text evidence="3">The sequence shown here is derived from an EMBL/GenBank/DDBJ whole genome shotgun (WGS) entry which is preliminary data.</text>
</comment>